<protein>
    <submittedName>
        <fullName evidence="3">IS3 family transposase</fullName>
    </submittedName>
</protein>
<dbReference type="PANTHER" id="PTHR46889:SF5">
    <property type="entry name" value="INTEGRASE PROTEIN"/>
    <property type="match status" value="1"/>
</dbReference>
<gene>
    <name evidence="3" type="ORF">FO013_15085</name>
</gene>
<dbReference type="InterPro" id="IPR048020">
    <property type="entry name" value="Transpos_IS3"/>
</dbReference>
<dbReference type="Pfam" id="PF00665">
    <property type="entry name" value="rve"/>
    <property type="match status" value="1"/>
</dbReference>
<evidence type="ECO:0000259" key="2">
    <source>
        <dbReference type="PROSITE" id="PS50994"/>
    </source>
</evidence>
<dbReference type="InterPro" id="IPR001584">
    <property type="entry name" value="Integrase_cat-core"/>
</dbReference>
<comment type="function">
    <text evidence="1">Involved in the transposition of the insertion sequence.</text>
</comment>
<dbReference type="SUPFAM" id="SSF53098">
    <property type="entry name" value="Ribonuclease H-like"/>
    <property type="match status" value="1"/>
</dbReference>
<dbReference type="Pfam" id="PF13276">
    <property type="entry name" value="HTH_21"/>
    <property type="match status" value="1"/>
</dbReference>
<dbReference type="PANTHER" id="PTHR46889">
    <property type="entry name" value="TRANSPOSASE INSF FOR INSERTION SEQUENCE IS3B-RELATED"/>
    <property type="match status" value="1"/>
</dbReference>
<organism evidence="3 4">
    <name type="scientific">Brevibacterium aurantiacum</name>
    <dbReference type="NCBI Taxonomy" id="273384"/>
    <lineage>
        <taxon>Bacteria</taxon>
        <taxon>Bacillati</taxon>
        <taxon>Actinomycetota</taxon>
        <taxon>Actinomycetes</taxon>
        <taxon>Micrococcales</taxon>
        <taxon>Brevibacteriaceae</taxon>
        <taxon>Brevibacterium</taxon>
    </lineage>
</organism>
<dbReference type="Proteomes" id="UP000316406">
    <property type="component" value="Unassembled WGS sequence"/>
</dbReference>
<comment type="caution">
    <text evidence="3">The sequence shown here is derived from an EMBL/GenBank/DDBJ whole genome shotgun (WGS) entry which is preliminary data.</text>
</comment>
<dbReference type="NCBIfam" id="NF033516">
    <property type="entry name" value="transpos_IS3"/>
    <property type="match status" value="1"/>
</dbReference>
<dbReference type="PROSITE" id="PS50994">
    <property type="entry name" value="INTEGRASE"/>
    <property type="match status" value="1"/>
</dbReference>
<dbReference type="GO" id="GO:0015074">
    <property type="term" value="P:DNA integration"/>
    <property type="evidence" value="ECO:0007669"/>
    <property type="project" value="InterPro"/>
</dbReference>
<dbReference type="AlphaFoldDB" id="A0A556CAM0"/>
<reference evidence="3 4" key="1">
    <citation type="submission" date="2019-07" db="EMBL/GenBank/DDBJ databases">
        <title>Draft genome sequence of Brevibacterium aurantiacum XU54 isolated from Xinjiang China.</title>
        <authorList>
            <person name="Xu X."/>
        </authorList>
    </citation>
    <scope>NUCLEOTIDE SEQUENCE [LARGE SCALE GENOMIC DNA]</scope>
    <source>
        <strain evidence="3 4">XU54</strain>
    </source>
</reference>
<dbReference type="Gene3D" id="3.30.420.10">
    <property type="entry name" value="Ribonuclease H-like superfamily/Ribonuclease H"/>
    <property type="match status" value="1"/>
</dbReference>
<dbReference type="EMBL" id="VLTK01000009">
    <property type="protein sequence ID" value="TSI14078.1"/>
    <property type="molecule type" value="Genomic_DNA"/>
</dbReference>
<dbReference type="InterPro" id="IPR050900">
    <property type="entry name" value="Transposase_IS3/IS150/IS904"/>
</dbReference>
<dbReference type="InterPro" id="IPR025948">
    <property type="entry name" value="HTH-like_dom"/>
</dbReference>
<dbReference type="OrthoDB" id="4281720at2"/>
<accession>A0A556CAM0</accession>
<name>A0A556CAM0_BREAU</name>
<feature type="domain" description="Integrase catalytic" evidence="2">
    <location>
        <begin position="127"/>
        <end position="294"/>
    </location>
</feature>
<evidence type="ECO:0000313" key="3">
    <source>
        <dbReference type="EMBL" id="TSI14078.1"/>
    </source>
</evidence>
<evidence type="ECO:0000256" key="1">
    <source>
        <dbReference type="ARBA" id="ARBA00002286"/>
    </source>
</evidence>
<evidence type="ECO:0000313" key="4">
    <source>
        <dbReference type="Proteomes" id="UP000316406"/>
    </source>
</evidence>
<proteinExistence type="predicted"/>
<dbReference type="Pfam" id="PF13333">
    <property type="entry name" value="rve_2"/>
    <property type="match status" value="1"/>
</dbReference>
<dbReference type="GO" id="GO:0003676">
    <property type="term" value="F:nucleic acid binding"/>
    <property type="evidence" value="ECO:0007669"/>
    <property type="project" value="InterPro"/>
</dbReference>
<keyword evidence="4" id="KW-1185">Reference proteome</keyword>
<sequence>MDEHKDEFGVEPICATLRAAGVKIAPSTYYARKQRPASARQKRDEILKEEISRVHANNYDAFGARKMHIVLNREPDPLGRGHVARCTIERLMKDLGLHGIKRAKAPNTTRSAPRENCPADLVDRHFAAFAPDRLWVADITYVHTFTGWVYVAFVTDVFNREIVGWQVSRSLHTELALDALQMGIYQRKRAGGDLSGLVHHSDRGVQYRAIRYGEALAEEDAVASVGSKGDSYDNALAEALNSLYKAELIRNKGPWKGIDDVEIATAEWVHWFNTYRPHGALGGATPAVFRSEYFSALPRAA</sequence>
<dbReference type="InterPro" id="IPR012337">
    <property type="entry name" value="RNaseH-like_sf"/>
</dbReference>
<dbReference type="InterPro" id="IPR036397">
    <property type="entry name" value="RNaseH_sf"/>
</dbReference>